<comment type="caution">
    <text evidence="2">The sequence shown here is derived from an EMBL/GenBank/DDBJ whole genome shotgun (WGS) entry which is preliminary data.</text>
</comment>
<gene>
    <name evidence="2" type="ORF">Gohar_018942</name>
</gene>
<dbReference type="Gene3D" id="3.30.420.10">
    <property type="entry name" value="Ribonuclease H-like superfamily/Ribonuclease H"/>
    <property type="match status" value="1"/>
</dbReference>
<accession>A0A7J9GAQ1</accession>
<dbReference type="Pfam" id="PF14223">
    <property type="entry name" value="Retrotran_gag_2"/>
    <property type="match status" value="1"/>
</dbReference>
<dbReference type="PANTHER" id="PTHR47481:SF30">
    <property type="entry name" value="CCHC-TYPE DOMAIN-CONTAINING PROTEIN"/>
    <property type="match status" value="1"/>
</dbReference>
<dbReference type="GO" id="GO:0003676">
    <property type="term" value="F:nucleic acid binding"/>
    <property type="evidence" value="ECO:0007669"/>
    <property type="project" value="InterPro"/>
</dbReference>
<feature type="domain" description="Retrovirus-related Pol polyprotein from transposon TNT 1-94-like beta-barrel" evidence="1">
    <location>
        <begin position="251"/>
        <end position="330"/>
    </location>
</feature>
<dbReference type="EMBL" id="JABFAD010000003">
    <property type="protein sequence ID" value="MBA0794633.1"/>
    <property type="molecule type" value="Genomic_DNA"/>
</dbReference>
<proteinExistence type="predicted"/>
<organism evidence="2 3">
    <name type="scientific">Gossypium harknessii</name>
    <dbReference type="NCBI Taxonomy" id="34285"/>
    <lineage>
        <taxon>Eukaryota</taxon>
        <taxon>Viridiplantae</taxon>
        <taxon>Streptophyta</taxon>
        <taxon>Embryophyta</taxon>
        <taxon>Tracheophyta</taxon>
        <taxon>Spermatophyta</taxon>
        <taxon>Magnoliopsida</taxon>
        <taxon>eudicotyledons</taxon>
        <taxon>Gunneridae</taxon>
        <taxon>Pentapetalae</taxon>
        <taxon>rosids</taxon>
        <taxon>malvids</taxon>
        <taxon>Malvales</taxon>
        <taxon>Malvaceae</taxon>
        <taxon>Malvoideae</taxon>
        <taxon>Gossypium</taxon>
    </lineage>
</organism>
<sequence>MHLHYKLRSLRKGALSMRDYLSQIKEVCDILATCESPISEIEHIATILNGLPQDYDSFVTVITSSHEPYTLDRVTTILLDTESCLHDPHRLPLSINTAQVTAPTPTDFVFTPYLRPNTSGPLACFIPFPGQTQFSGHFPTSHFVPRPRSSYSNCGRGRTTSRIQTYSPPQQPVVNPSVNTCTYNNPSQCYELASHIQTSSYGYCPFIQPPSNTISLNTTISFPMAPSTNTYSPQVTNTTTTTVSSLRTQNWVPDSGASYYVTNNLTNLSTHSPYTRPGKVTVGNDFSLPINHIGTSTISSSSRPLLLNELLHVSTVSNNLLSVSKFTKGNFVYFEFHPSYCLIKDEHTNEVLLHGVEQDGLYRFIATLTRPQLMQTTVMDVARFTLPSLPIKFWLWNRHLGHPSVESHRLRFVSSTTTYTKPFELVKLGLWGPAHEPSSGYRYYLSCIDAFLRNCWLYLLKSKDEA</sequence>
<dbReference type="Proteomes" id="UP000593560">
    <property type="component" value="Unassembled WGS sequence"/>
</dbReference>
<keyword evidence="3" id="KW-1185">Reference proteome</keyword>
<reference evidence="2 3" key="1">
    <citation type="journal article" date="2019" name="Genome Biol. Evol.">
        <title>Insights into the evolution of the New World diploid cottons (Gossypium, subgenus Houzingenia) based on genome sequencing.</title>
        <authorList>
            <person name="Grover C.E."/>
            <person name="Arick M.A. 2nd"/>
            <person name="Thrash A."/>
            <person name="Conover J.L."/>
            <person name="Sanders W.S."/>
            <person name="Peterson D.G."/>
            <person name="Frelichowski J.E."/>
            <person name="Scheffler J.A."/>
            <person name="Scheffler B.E."/>
            <person name="Wendel J.F."/>
        </authorList>
    </citation>
    <scope>NUCLEOTIDE SEQUENCE [LARGE SCALE GENOMIC DNA]</scope>
    <source>
        <strain evidence="2">0</strain>
        <tissue evidence="2">Leaf</tissue>
    </source>
</reference>
<feature type="non-terminal residue" evidence="2">
    <location>
        <position position="1"/>
    </location>
</feature>
<evidence type="ECO:0000313" key="2">
    <source>
        <dbReference type="EMBL" id="MBA0794633.1"/>
    </source>
</evidence>
<dbReference type="InterPro" id="IPR054722">
    <property type="entry name" value="PolX-like_BBD"/>
</dbReference>
<dbReference type="Pfam" id="PF22936">
    <property type="entry name" value="Pol_BBD"/>
    <property type="match status" value="1"/>
</dbReference>
<evidence type="ECO:0000313" key="3">
    <source>
        <dbReference type="Proteomes" id="UP000593560"/>
    </source>
</evidence>
<name>A0A7J9GAQ1_9ROSI</name>
<dbReference type="AlphaFoldDB" id="A0A7J9GAQ1"/>
<evidence type="ECO:0000259" key="1">
    <source>
        <dbReference type="Pfam" id="PF22936"/>
    </source>
</evidence>
<dbReference type="PANTHER" id="PTHR47481">
    <property type="match status" value="1"/>
</dbReference>
<dbReference type="OrthoDB" id="998461at2759"/>
<protein>
    <recommendedName>
        <fullName evidence="1">Retrovirus-related Pol polyprotein from transposon TNT 1-94-like beta-barrel domain-containing protein</fullName>
    </recommendedName>
</protein>
<dbReference type="InterPro" id="IPR036397">
    <property type="entry name" value="RNaseH_sf"/>
</dbReference>